<dbReference type="EMBL" id="CP022118">
    <property type="protein sequence ID" value="ASG19113.1"/>
    <property type="molecule type" value="Genomic_DNA"/>
</dbReference>
<dbReference type="RefSeq" id="WP_088731423.1">
    <property type="nucleotide sequence ID" value="NZ_CP022118.1"/>
</dbReference>
<gene>
    <name evidence="1" type="ORF">LFZ25_25035</name>
</gene>
<organism evidence="1 2">
    <name type="scientific">Salmonella enterica subsp. enterica serovar Macclesfield str. S-1643</name>
    <dbReference type="NCBI Taxonomy" id="1242107"/>
    <lineage>
        <taxon>Bacteria</taxon>
        <taxon>Pseudomonadati</taxon>
        <taxon>Pseudomonadota</taxon>
        <taxon>Gammaproteobacteria</taxon>
        <taxon>Enterobacterales</taxon>
        <taxon>Enterobacteriaceae</taxon>
        <taxon>Salmonella</taxon>
    </lineage>
</organism>
<evidence type="ECO:0000313" key="2">
    <source>
        <dbReference type="Proteomes" id="UP000197157"/>
    </source>
</evidence>
<reference evidence="1 2" key="1">
    <citation type="submission" date="2017-06" db="EMBL/GenBank/DDBJ databases">
        <title>Salmonella reference genomes for public health.</title>
        <authorList>
            <person name="Robertson J."/>
            <person name="Yoshida C."/>
            <person name="Gurnik S."/>
            <person name="Nash J."/>
        </authorList>
    </citation>
    <scope>NUCLEOTIDE SEQUENCE [LARGE SCALE GENOMIC DNA]</scope>
    <source>
        <strain evidence="1 2">S-1643</strain>
        <plasmid evidence="2">Plasmid unnamed1</plasmid>
    </source>
</reference>
<protein>
    <submittedName>
        <fullName evidence="1">Transcriptional regulator</fullName>
    </submittedName>
</protein>
<dbReference type="AlphaFoldDB" id="A0A241PXW6"/>
<sequence>MKHIIIYGDFWADSRAVITIIQNRYSGIDTTLCSNITELIVFLSRYPDAGLVLCLRPHEHVFLFYHLQPWLTSRKVLNVVDRLYFTDRCVMQYFRLTDYLQRDRLTPLIRSGGHLSDEPEAWYRFRKTDSVTCRFPRGAAGSEGLLLTLKQYMWHQLPVGVSMEKYALLVLLSTGLSGTSVARQWRLSENAVSLYWRQAMKGLDMPPSRVALYRGICLRDELQRTAISLSDDSSLKNVIWKETFNR</sequence>
<geneLocation type="plasmid" evidence="1">
    <name>unnamed1</name>
</geneLocation>
<accession>A0A241PXW6</accession>
<dbReference type="Proteomes" id="UP000197157">
    <property type="component" value="Plasmid unnamed1"/>
</dbReference>
<evidence type="ECO:0000313" key="1">
    <source>
        <dbReference type="EMBL" id="ASG19113.1"/>
    </source>
</evidence>
<name>A0A241PXW6_SALET</name>
<proteinExistence type="predicted"/>
<keyword evidence="1" id="KW-0614">Plasmid</keyword>